<reference evidence="4" key="1">
    <citation type="submission" date="2016-10" db="EMBL/GenBank/DDBJ databases">
        <title>Sequence of Gallionella enrichment culture.</title>
        <authorList>
            <person name="Poehlein A."/>
            <person name="Muehling M."/>
            <person name="Daniel R."/>
        </authorList>
    </citation>
    <scope>NUCLEOTIDE SEQUENCE</scope>
</reference>
<dbReference type="EMBL" id="MLJW01000919">
    <property type="protein sequence ID" value="OIQ81486.1"/>
    <property type="molecule type" value="Genomic_DNA"/>
</dbReference>
<gene>
    <name evidence="4" type="primary">malE_2</name>
    <name evidence="4" type="ORF">GALL_367440</name>
</gene>
<sequence length="427" mass="43370">MHGTTRTLLRSRRRKAAVGALGAVTLLALAACGSSNSGTSPSAASSSGAAAPGKPLTVLIGSSGAAETTSVTDAVAAWSKQSGTQATVKVASDLGQELSQGFASGQPADVFYVGADVLQGYASNGSLLSYGDQLSNAGDFYKSLRDQFTYKGKLVCAPKDFSTLALVINTADWTAAGLTDADVPTTWDQLSSVAKKLTTPAHVGLGIGGEYARLDVFMAQAGGAMESADGKKATVDSPENLAGLNYIKGLLNDKTAAFAKDLGTGWGGEAFGTGKAAMTIEGNWITGAMSKDYPNIKYKVVELPAGPAGKATLQFTNCWGVAADSGNKTGAVDLVKFLTGKDQQLAAAKAFGVMPSITSAAAGWSALYPNMSAFITSAGFAKNVVNTKGSAAVITDFNSQLGSLATADPKSILASVQKNLQAAIDAS</sequence>
<dbReference type="InterPro" id="IPR006059">
    <property type="entry name" value="SBP"/>
</dbReference>
<dbReference type="PROSITE" id="PS51257">
    <property type="entry name" value="PROKAR_LIPOPROTEIN"/>
    <property type="match status" value="1"/>
</dbReference>
<comment type="caution">
    <text evidence="4">The sequence shown here is derived from an EMBL/GenBank/DDBJ whole genome shotgun (WGS) entry which is preliminary data.</text>
</comment>
<evidence type="ECO:0000256" key="2">
    <source>
        <dbReference type="ARBA" id="ARBA00022448"/>
    </source>
</evidence>
<dbReference type="GO" id="GO:0042956">
    <property type="term" value="P:maltodextrin transmembrane transport"/>
    <property type="evidence" value="ECO:0007669"/>
    <property type="project" value="TreeGrafter"/>
</dbReference>
<evidence type="ECO:0000256" key="1">
    <source>
        <dbReference type="ARBA" id="ARBA00008520"/>
    </source>
</evidence>
<keyword evidence="3" id="KW-0732">Signal</keyword>
<dbReference type="GO" id="GO:0015768">
    <property type="term" value="P:maltose transport"/>
    <property type="evidence" value="ECO:0007669"/>
    <property type="project" value="TreeGrafter"/>
</dbReference>
<dbReference type="Gene3D" id="3.40.190.10">
    <property type="entry name" value="Periplasmic binding protein-like II"/>
    <property type="match status" value="1"/>
</dbReference>
<evidence type="ECO:0000256" key="3">
    <source>
        <dbReference type="ARBA" id="ARBA00022729"/>
    </source>
</evidence>
<dbReference type="GO" id="GO:1901982">
    <property type="term" value="F:maltose binding"/>
    <property type="evidence" value="ECO:0007669"/>
    <property type="project" value="TreeGrafter"/>
</dbReference>
<dbReference type="AlphaFoldDB" id="A0A1J5QCY6"/>
<dbReference type="PANTHER" id="PTHR30061:SF50">
    <property type="entry name" value="MALTOSE_MALTODEXTRIN-BINDING PERIPLASMIC PROTEIN"/>
    <property type="match status" value="1"/>
</dbReference>
<dbReference type="SUPFAM" id="SSF53850">
    <property type="entry name" value="Periplasmic binding protein-like II"/>
    <property type="match status" value="1"/>
</dbReference>
<organism evidence="4">
    <name type="scientific">mine drainage metagenome</name>
    <dbReference type="NCBI Taxonomy" id="410659"/>
    <lineage>
        <taxon>unclassified sequences</taxon>
        <taxon>metagenomes</taxon>
        <taxon>ecological metagenomes</taxon>
    </lineage>
</organism>
<dbReference type="PANTHER" id="PTHR30061">
    <property type="entry name" value="MALTOSE-BINDING PERIPLASMIC PROTEIN"/>
    <property type="match status" value="1"/>
</dbReference>
<proteinExistence type="inferred from homology"/>
<keyword evidence="2" id="KW-0813">Transport</keyword>
<dbReference type="GO" id="GO:0055052">
    <property type="term" value="C:ATP-binding cassette (ABC) transporter complex, substrate-binding subunit-containing"/>
    <property type="evidence" value="ECO:0007669"/>
    <property type="project" value="TreeGrafter"/>
</dbReference>
<protein>
    <submittedName>
        <fullName evidence="4">Maltose-binding periplasmic protein</fullName>
    </submittedName>
</protein>
<comment type="similarity">
    <text evidence="1">Belongs to the bacterial solute-binding protein 1 family.</text>
</comment>
<name>A0A1J5QCY6_9ZZZZ</name>
<dbReference type="Pfam" id="PF13416">
    <property type="entry name" value="SBP_bac_8"/>
    <property type="match status" value="1"/>
</dbReference>
<evidence type="ECO:0000313" key="4">
    <source>
        <dbReference type="EMBL" id="OIQ81486.1"/>
    </source>
</evidence>
<accession>A0A1J5QCY6</accession>